<comment type="caution">
    <text evidence="1">The sequence shown here is derived from an EMBL/GenBank/DDBJ whole genome shotgun (WGS) entry which is preliminary data.</text>
</comment>
<dbReference type="AlphaFoldDB" id="A0A839VA98"/>
<sequence>MRKERLIVPVLVGLAMAWAVAQAIASLLFEREMARAVADLRARGELAITRSRIDRGWFSSSGTLYLRPLLGQAWRFALPYEAHHGLLSTRVDGRLELYLGAEQVPLFGEILPSTSPPRWQARHHVLTETLAGELRLSPFLLRQGERALAFSGADISVDGIYGDWRLQARLDHVRLVDGEMSLAAGPIALESRYTYTTGAEHFTQQDRLEVERLAWRSPALSLDGEGLVLHSETTLDEQELRIRSELTLGKLVTAGQTLLTGRVVGELSRVNADALRAALDTLGEAAARGEEVLLIRTRIAHLEPYLLGMLADSPRLDLHEIALDSPMLGLKARGEGTLIFDARHLEALDPLALDEPAEQAQWLARLDGDAVWRELPPAVALWLGLPLDTGELQIDVAGGKVYLNGRPMPRRLLPQG</sequence>
<protein>
    <recommendedName>
        <fullName evidence="3">DUF945 family protein</fullName>
    </recommendedName>
</protein>
<reference evidence="1 2" key="1">
    <citation type="submission" date="2020-08" db="EMBL/GenBank/DDBJ databases">
        <title>Genomic Encyclopedia of Type Strains, Phase III (KMG-III): the genomes of soil and plant-associated and newly described type strains.</title>
        <authorList>
            <person name="Whitman W."/>
        </authorList>
    </citation>
    <scope>NUCLEOTIDE SEQUENCE [LARGE SCALE GENOMIC DNA]</scope>
    <source>
        <strain evidence="1 2">CECT 7282</strain>
    </source>
</reference>
<keyword evidence="2" id="KW-1185">Reference proteome</keyword>
<gene>
    <name evidence="1" type="ORF">FHR94_000848</name>
</gene>
<name>A0A839VA98_9GAMM</name>
<proteinExistence type="predicted"/>
<organism evidence="1 2">
    <name type="scientific">Halomonas cerina</name>
    <dbReference type="NCBI Taxonomy" id="447424"/>
    <lineage>
        <taxon>Bacteria</taxon>
        <taxon>Pseudomonadati</taxon>
        <taxon>Pseudomonadota</taxon>
        <taxon>Gammaproteobacteria</taxon>
        <taxon>Oceanospirillales</taxon>
        <taxon>Halomonadaceae</taxon>
        <taxon>Halomonas</taxon>
    </lineage>
</organism>
<dbReference type="RefSeq" id="WP_183324369.1">
    <property type="nucleotide sequence ID" value="NZ_JACHXP010000003.1"/>
</dbReference>
<evidence type="ECO:0000313" key="2">
    <source>
        <dbReference type="Proteomes" id="UP000547614"/>
    </source>
</evidence>
<evidence type="ECO:0000313" key="1">
    <source>
        <dbReference type="EMBL" id="MBB3189624.1"/>
    </source>
</evidence>
<dbReference type="InterPro" id="IPR010352">
    <property type="entry name" value="DUF945"/>
</dbReference>
<accession>A0A839VA98</accession>
<dbReference type="EMBL" id="JACHXP010000003">
    <property type="protein sequence ID" value="MBB3189624.1"/>
    <property type="molecule type" value="Genomic_DNA"/>
</dbReference>
<evidence type="ECO:0008006" key="3">
    <source>
        <dbReference type="Google" id="ProtNLM"/>
    </source>
</evidence>
<dbReference type="Proteomes" id="UP000547614">
    <property type="component" value="Unassembled WGS sequence"/>
</dbReference>
<dbReference type="Pfam" id="PF06097">
    <property type="entry name" value="DUF945"/>
    <property type="match status" value="1"/>
</dbReference>